<proteinExistence type="predicted"/>
<dbReference type="EMBL" id="CP036318">
    <property type="protein sequence ID" value="QDV54127.1"/>
    <property type="molecule type" value="Genomic_DNA"/>
</dbReference>
<dbReference type="RefSeq" id="WP_145281597.1">
    <property type="nucleotide sequence ID" value="NZ_CP036318.1"/>
</dbReference>
<reference evidence="1 2" key="1">
    <citation type="submission" date="2019-02" db="EMBL/GenBank/DDBJ databases">
        <title>Deep-cultivation of Planctomycetes and their phenomic and genomic characterization uncovers novel biology.</title>
        <authorList>
            <person name="Wiegand S."/>
            <person name="Jogler M."/>
            <person name="Boedeker C."/>
            <person name="Pinto D."/>
            <person name="Vollmers J."/>
            <person name="Rivas-Marin E."/>
            <person name="Kohn T."/>
            <person name="Peeters S.H."/>
            <person name="Heuer A."/>
            <person name="Rast P."/>
            <person name="Oberbeckmann S."/>
            <person name="Bunk B."/>
            <person name="Jeske O."/>
            <person name="Meyerdierks A."/>
            <person name="Storesund J.E."/>
            <person name="Kallscheuer N."/>
            <person name="Luecker S."/>
            <person name="Lage O.M."/>
            <person name="Pohl T."/>
            <person name="Merkel B.J."/>
            <person name="Hornburger P."/>
            <person name="Mueller R.-W."/>
            <person name="Bruemmer F."/>
            <person name="Labrenz M."/>
            <person name="Spormann A.M."/>
            <person name="Op den Camp H."/>
            <person name="Overmann J."/>
            <person name="Amann R."/>
            <person name="Jetten M.S.M."/>
            <person name="Mascher T."/>
            <person name="Medema M.H."/>
            <person name="Devos D.P."/>
            <person name="Kaster A.-K."/>
            <person name="Ovreas L."/>
            <person name="Rohde M."/>
            <person name="Galperin M.Y."/>
            <person name="Jogler C."/>
        </authorList>
    </citation>
    <scope>NUCLEOTIDE SEQUENCE [LARGE SCALE GENOMIC DNA]</scope>
    <source>
        <strain evidence="1 2">Mal33</strain>
    </source>
</reference>
<sequence>MSESELPPVLEELASINMAYSYLGSEKDFRNVEDEKNCFCRHAAGLLLLSEHDNTIGNQLQSRIQGKITDAKREFLRLASDIESSVDPDKPRPNNFNFAAVRDTHRRKAEQIVEKFLSETLTARTILRVNEFESQCNPATVANITRDMRRRSAELERSIEEARQGTEKIEAMLADLGDKIEKKTIEDAADDFKKLASGHRSHECFWSVSLVITAIGFCLAIFKSYTSIGDLAGDSVQHVGGVTAAIAGTRNLLLLSLAGIGMRISLTKYNVERNMRVIYDHRETALSQYNLLKDRLDGDAEAQRQLLLEVTRLLFSDPATGLTKLPDEVNVNPVLNVVSKALGT</sequence>
<name>A0A518IM19_9BACT</name>
<keyword evidence="2" id="KW-1185">Reference proteome</keyword>
<evidence type="ECO:0000313" key="2">
    <source>
        <dbReference type="Proteomes" id="UP000316770"/>
    </source>
</evidence>
<dbReference type="AlphaFoldDB" id="A0A518IM19"/>
<dbReference type="Proteomes" id="UP000316770">
    <property type="component" value="Chromosome"/>
</dbReference>
<evidence type="ECO:0000313" key="1">
    <source>
        <dbReference type="EMBL" id="QDV54127.1"/>
    </source>
</evidence>
<protein>
    <submittedName>
        <fullName evidence="1">Uncharacterized protein</fullName>
    </submittedName>
</protein>
<gene>
    <name evidence="1" type="ORF">Mal33_00710</name>
</gene>
<organism evidence="1 2">
    <name type="scientific">Rosistilla oblonga</name>
    <dbReference type="NCBI Taxonomy" id="2527990"/>
    <lineage>
        <taxon>Bacteria</taxon>
        <taxon>Pseudomonadati</taxon>
        <taxon>Planctomycetota</taxon>
        <taxon>Planctomycetia</taxon>
        <taxon>Pirellulales</taxon>
        <taxon>Pirellulaceae</taxon>
        <taxon>Rosistilla</taxon>
    </lineage>
</organism>
<accession>A0A518IM19</accession>